<dbReference type="Pfam" id="PF00072">
    <property type="entry name" value="Response_reg"/>
    <property type="match status" value="1"/>
</dbReference>
<dbReference type="PANTHER" id="PTHR34236">
    <property type="entry name" value="DIMETHYL SULFOXIDE REDUCTASE TRANSCRIPTIONAL ACTIVATOR"/>
    <property type="match status" value="1"/>
</dbReference>
<dbReference type="InterPro" id="IPR031803">
    <property type="entry name" value="BAT_GAF/HTH-assoc"/>
</dbReference>
<keyword evidence="2" id="KW-0418">Kinase</keyword>
<dbReference type="InterPro" id="IPR007050">
    <property type="entry name" value="HTH_bacterioopsin"/>
</dbReference>
<dbReference type="Pfam" id="PF13185">
    <property type="entry name" value="GAF_2"/>
    <property type="match status" value="2"/>
</dbReference>
<evidence type="ECO:0000256" key="5">
    <source>
        <dbReference type="PROSITE-ProRule" id="PRU00169"/>
    </source>
</evidence>
<dbReference type="InterPro" id="IPR011006">
    <property type="entry name" value="CheY-like_superfamily"/>
</dbReference>
<evidence type="ECO:0000259" key="8">
    <source>
        <dbReference type="PROSITE" id="PS50112"/>
    </source>
</evidence>
<dbReference type="CDD" id="cd00130">
    <property type="entry name" value="PAS"/>
    <property type="match status" value="1"/>
</dbReference>
<feature type="domain" description="PAC" evidence="9">
    <location>
        <begin position="237"/>
        <end position="288"/>
    </location>
</feature>
<protein>
    <submittedName>
        <fullName evidence="10">GAF domain-containing protein</fullName>
    </submittedName>
</protein>
<organism evidence="10 11">
    <name type="scientific">Natrinema thermotolerans</name>
    <dbReference type="NCBI Taxonomy" id="121872"/>
    <lineage>
        <taxon>Archaea</taxon>
        <taxon>Methanobacteriati</taxon>
        <taxon>Methanobacteriota</taxon>
        <taxon>Stenosarchaea group</taxon>
        <taxon>Halobacteria</taxon>
        <taxon>Halobacteriales</taxon>
        <taxon>Natrialbaceae</taxon>
        <taxon>Natrinema</taxon>
    </lineage>
</organism>
<dbReference type="GeneID" id="84215381"/>
<dbReference type="SUPFAM" id="SSF55781">
    <property type="entry name" value="GAF domain-like"/>
    <property type="match status" value="2"/>
</dbReference>
<evidence type="ECO:0000259" key="9">
    <source>
        <dbReference type="PROSITE" id="PS50113"/>
    </source>
</evidence>
<feature type="domain" description="PAS" evidence="8">
    <location>
        <begin position="289"/>
        <end position="344"/>
    </location>
</feature>
<dbReference type="PROSITE" id="PS50110">
    <property type="entry name" value="RESPONSE_REGULATORY"/>
    <property type="match status" value="1"/>
</dbReference>
<dbReference type="GeneID" id="39863048"/>
<dbReference type="PANTHER" id="PTHR34236:SF1">
    <property type="entry name" value="DIMETHYL SULFOXIDE REDUCTASE TRANSCRIPTIONAL ACTIVATOR"/>
    <property type="match status" value="1"/>
</dbReference>
<dbReference type="SUPFAM" id="SSF52172">
    <property type="entry name" value="CheY-like"/>
    <property type="match status" value="1"/>
</dbReference>
<dbReference type="InterPro" id="IPR000700">
    <property type="entry name" value="PAS-assoc_C"/>
</dbReference>
<dbReference type="Gene3D" id="3.40.50.2300">
    <property type="match status" value="1"/>
</dbReference>
<keyword evidence="3" id="KW-0805">Transcription regulation</keyword>
<feature type="region of interest" description="Disordered" evidence="6">
    <location>
        <begin position="228"/>
        <end position="249"/>
    </location>
</feature>
<dbReference type="Pfam" id="PF04967">
    <property type="entry name" value="HTH_10"/>
    <property type="match status" value="1"/>
</dbReference>
<evidence type="ECO:0000313" key="10">
    <source>
        <dbReference type="EMBL" id="WMT06791.1"/>
    </source>
</evidence>
<dbReference type="GO" id="GO:0000160">
    <property type="term" value="P:phosphorelay signal transduction system"/>
    <property type="evidence" value="ECO:0007669"/>
    <property type="project" value="InterPro"/>
</dbReference>
<dbReference type="InterPro" id="IPR036388">
    <property type="entry name" value="WH-like_DNA-bd_sf"/>
</dbReference>
<dbReference type="InterPro" id="IPR013656">
    <property type="entry name" value="PAS_4"/>
</dbReference>
<sequence length="986" mass="106763">MASERPLDGARLLVVAPTEARPEPLASVLDDDAFDATAVSTATAALERLETTSVDCLLTVQSLPDRSGLALLEAVREREPDLPVVLAPIDGDESVASAAIAADVSAYVPLDGSPDGPDEDLRPAIERALSAASGRRWRRDRARAFDAVFDDPEAYGWLLAPDGTVRRANEPALEAIDATATDVRGRPFADLPWWEATVDGDAVLRNAIETAASGETAHRELTRVRADGAGVSGRDGGDAAGETADPDRGRTFDVTVRPIRDESGTVVSLFARASDVTERARLERELRESEQLHRVTLNNMTDTVLITDDDGAFTYVCPNVHFVFGYSDDEIHEMGTIDELLGPDLFDRDELEAAGVLTNIECTATDRAGREHTLLVNVREVSIQGGTTLYSCRDVTTRKRREEALTALHRTTRKLLYAETDREIADIVVDDATDVLDLEASAAYLFDTDENVLRPAASSPAMERLHGPVRDHRATDDSVPGRVFVDGESRFFADVHESPSLSNPGTELRSVAYVPLGDHGVFVAGSSEPDAFDDVARELTDLLATTAEAALDRVGRERTLRDRDRELERRNRQLTRLNGINEIIRDLDQALVGAETRDEIERAVCDRLTTADRFSFAWIGAADAGDDRLAIRADGGATEGRSYLDSVSLSLTEGTEPAVRTATDRAVTGVANVADGLREEPWRSEALACEFQSAVSVPLSYDDFTYGVLTVYADRPDAFDEMVRTVLAELGETIAAAIAAVERKRALLSDSSTRLEFAVGDETFLFTRLARRTDCTVSFDGGVRHREDGATVVVTVAGASPDDVAAAATDLVTVDGARVIGRDGDGDGSDEDVGGAVLLDLSRPVLALQLADHGVLLRGVEATPDDTRVVVDVPSSVDARGGADVVSTVFSEVELRSKRSVERTTPRDFHASLRDRLTDRQLEVVRLAYYGGYFESPRAQSGESIAETLDISPAAFYRHVRTVQRKLFAIVFDEIGLPANPSRGVE</sequence>
<dbReference type="GO" id="GO:0016301">
    <property type="term" value="F:kinase activity"/>
    <property type="evidence" value="ECO:0007669"/>
    <property type="project" value="UniProtKB-KW"/>
</dbReference>
<keyword evidence="1" id="KW-0808">Transferase</keyword>
<dbReference type="InterPro" id="IPR035965">
    <property type="entry name" value="PAS-like_dom_sf"/>
</dbReference>
<keyword evidence="11" id="KW-1185">Reference proteome</keyword>
<dbReference type="EMBL" id="CP101873">
    <property type="protein sequence ID" value="WMT06791.1"/>
    <property type="molecule type" value="Genomic_DNA"/>
</dbReference>
<dbReference type="AlphaFoldDB" id="A0AAF0PA88"/>
<keyword evidence="4" id="KW-0804">Transcription</keyword>
<evidence type="ECO:0000256" key="1">
    <source>
        <dbReference type="ARBA" id="ARBA00022679"/>
    </source>
</evidence>
<dbReference type="InterPro" id="IPR001789">
    <property type="entry name" value="Sig_transdc_resp-reg_receiver"/>
</dbReference>
<evidence type="ECO:0000313" key="11">
    <source>
        <dbReference type="Proteomes" id="UP001224926"/>
    </source>
</evidence>
<dbReference type="Proteomes" id="UP001224926">
    <property type="component" value="Chromosome"/>
</dbReference>
<dbReference type="SMART" id="SM00091">
    <property type="entry name" value="PAS"/>
    <property type="match status" value="2"/>
</dbReference>
<dbReference type="SMART" id="SM00065">
    <property type="entry name" value="GAF"/>
    <property type="match status" value="2"/>
</dbReference>
<evidence type="ECO:0000256" key="6">
    <source>
        <dbReference type="SAM" id="MobiDB-lite"/>
    </source>
</evidence>
<accession>A0AAF0PA88</accession>
<name>A0AAF0PA88_9EURY</name>
<dbReference type="InterPro" id="IPR003018">
    <property type="entry name" value="GAF"/>
</dbReference>
<gene>
    <name evidence="10" type="ORF">NP511_15530</name>
</gene>
<dbReference type="Pfam" id="PF15915">
    <property type="entry name" value="BAT"/>
    <property type="match status" value="1"/>
</dbReference>
<dbReference type="RefSeq" id="WP_049966204.1">
    <property type="nucleotide sequence ID" value="NZ_CP101873.1"/>
</dbReference>
<dbReference type="Gene3D" id="1.10.10.10">
    <property type="entry name" value="Winged helix-like DNA-binding domain superfamily/Winged helix DNA-binding domain"/>
    <property type="match status" value="1"/>
</dbReference>
<evidence type="ECO:0000256" key="4">
    <source>
        <dbReference type="ARBA" id="ARBA00023163"/>
    </source>
</evidence>
<dbReference type="Gene3D" id="3.30.450.40">
    <property type="match status" value="2"/>
</dbReference>
<evidence type="ECO:0000256" key="2">
    <source>
        <dbReference type="ARBA" id="ARBA00022777"/>
    </source>
</evidence>
<evidence type="ECO:0000256" key="3">
    <source>
        <dbReference type="ARBA" id="ARBA00023015"/>
    </source>
</evidence>
<proteinExistence type="predicted"/>
<dbReference type="SUPFAM" id="SSF55785">
    <property type="entry name" value="PYP-like sensor domain (PAS domain)"/>
    <property type="match status" value="2"/>
</dbReference>
<reference evidence="10 11" key="1">
    <citation type="submission" date="2022-07" db="EMBL/GenBank/DDBJ databases">
        <title>Two temperate virus in Haloterrigena jeotgali A29.</title>
        <authorList>
            <person name="Deng X."/>
        </authorList>
    </citation>
    <scope>NUCLEOTIDE SEQUENCE [LARGE SCALE GENOMIC DNA]</scope>
    <source>
        <strain evidence="10 11">A29</strain>
    </source>
</reference>
<evidence type="ECO:0000259" key="7">
    <source>
        <dbReference type="PROSITE" id="PS50110"/>
    </source>
</evidence>
<dbReference type="InterPro" id="IPR029016">
    <property type="entry name" value="GAF-like_dom_sf"/>
</dbReference>
<dbReference type="PROSITE" id="PS50112">
    <property type="entry name" value="PAS"/>
    <property type="match status" value="1"/>
</dbReference>
<feature type="domain" description="Response regulatory" evidence="7">
    <location>
        <begin position="11"/>
        <end position="125"/>
    </location>
</feature>
<dbReference type="PROSITE" id="PS50113">
    <property type="entry name" value="PAC"/>
    <property type="match status" value="1"/>
</dbReference>
<dbReference type="Gene3D" id="3.30.450.20">
    <property type="entry name" value="PAS domain"/>
    <property type="match status" value="2"/>
</dbReference>
<dbReference type="NCBIfam" id="TIGR00229">
    <property type="entry name" value="sensory_box"/>
    <property type="match status" value="1"/>
</dbReference>
<comment type="caution">
    <text evidence="5">Lacks conserved residue(s) required for the propagation of feature annotation.</text>
</comment>
<dbReference type="Pfam" id="PF08448">
    <property type="entry name" value="PAS_4"/>
    <property type="match status" value="1"/>
</dbReference>
<dbReference type="InterPro" id="IPR000014">
    <property type="entry name" value="PAS"/>
</dbReference>